<dbReference type="Pfam" id="PF00392">
    <property type="entry name" value="GntR"/>
    <property type="match status" value="1"/>
</dbReference>
<evidence type="ECO:0000259" key="4">
    <source>
        <dbReference type="PROSITE" id="PS50949"/>
    </source>
</evidence>
<dbReference type="GO" id="GO:0003700">
    <property type="term" value="F:DNA-binding transcription factor activity"/>
    <property type="evidence" value="ECO:0007669"/>
    <property type="project" value="InterPro"/>
</dbReference>
<dbReference type="SMART" id="SM00345">
    <property type="entry name" value="HTH_GNTR"/>
    <property type="match status" value="1"/>
</dbReference>
<dbReference type="Gene3D" id="1.20.120.530">
    <property type="entry name" value="GntR ligand-binding domain-like"/>
    <property type="match status" value="1"/>
</dbReference>
<keyword evidence="2" id="KW-0238">DNA-binding</keyword>
<feature type="domain" description="HTH gntR-type" evidence="4">
    <location>
        <begin position="14"/>
        <end position="82"/>
    </location>
</feature>
<dbReference type="InterPro" id="IPR036388">
    <property type="entry name" value="WH-like_DNA-bd_sf"/>
</dbReference>
<dbReference type="SMART" id="SM00895">
    <property type="entry name" value="FCD"/>
    <property type="match status" value="1"/>
</dbReference>
<dbReference type="OrthoDB" id="9028214at2"/>
<dbReference type="PANTHER" id="PTHR43537">
    <property type="entry name" value="TRANSCRIPTIONAL REGULATOR, GNTR FAMILY"/>
    <property type="match status" value="1"/>
</dbReference>
<sequence length="251" mass="27388">MNLSAGGGFTDRAFNNTAYVVDRLGLAIVAGEYPERTMIPLDPDLEEMFGVSRTVIREAKKTLIAKGLLVSKAKVGTRVCPASDWNMFDPDLLRWHTMQRRPEQFLAELYEVRLIVEPAAAAQVASRAQPEDHALLAAKCTALANANRRDAFAIADLEFHKLVLHLSGNRFLQSLGDLVQAALYSLLASETDSGAPQRGPADFAEVVEKHRAIVRAIEQGSPEAARAAMQAVIQSARDEMERARHDPGTGA</sequence>
<dbReference type="SUPFAM" id="SSF48008">
    <property type="entry name" value="GntR ligand-binding domain-like"/>
    <property type="match status" value="1"/>
</dbReference>
<dbReference type="Gene3D" id="1.10.10.10">
    <property type="entry name" value="Winged helix-like DNA-binding domain superfamily/Winged helix DNA-binding domain"/>
    <property type="match status" value="1"/>
</dbReference>
<proteinExistence type="predicted"/>
<dbReference type="CDD" id="cd07377">
    <property type="entry name" value="WHTH_GntR"/>
    <property type="match status" value="1"/>
</dbReference>
<dbReference type="PRINTS" id="PR00035">
    <property type="entry name" value="HTHGNTR"/>
</dbReference>
<dbReference type="SUPFAM" id="SSF46785">
    <property type="entry name" value="Winged helix' DNA-binding domain"/>
    <property type="match status" value="1"/>
</dbReference>
<reference evidence="5 6" key="1">
    <citation type="submission" date="2014-03" db="EMBL/GenBank/DDBJ databases">
        <title>The draft genome sequence of Thioclava dalianensis DLFJ1-1.</title>
        <authorList>
            <person name="Lai Q."/>
            <person name="Shao Z."/>
        </authorList>
    </citation>
    <scope>NUCLEOTIDE SEQUENCE [LARGE SCALE GENOMIC DNA]</scope>
    <source>
        <strain evidence="5 6">DLFJ1-1</strain>
    </source>
</reference>
<dbReference type="AlphaFoldDB" id="A0A074U798"/>
<dbReference type="STRING" id="1185766.SAMN05216224_102275"/>
<accession>A0A074U798</accession>
<dbReference type="InterPro" id="IPR036390">
    <property type="entry name" value="WH_DNA-bd_sf"/>
</dbReference>
<dbReference type="InterPro" id="IPR011711">
    <property type="entry name" value="GntR_C"/>
</dbReference>
<evidence type="ECO:0000313" key="5">
    <source>
        <dbReference type="EMBL" id="KEP70567.1"/>
    </source>
</evidence>
<protein>
    <submittedName>
        <fullName evidence="5">Transcriptional regulator</fullName>
    </submittedName>
</protein>
<dbReference type="InterPro" id="IPR000524">
    <property type="entry name" value="Tscrpt_reg_HTH_GntR"/>
</dbReference>
<dbReference type="GO" id="GO:0003677">
    <property type="term" value="F:DNA binding"/>
    <property type="evidence" value="ECO:0007669"/>
    <property type="project" value="UniProtKB-KW"/>
</dbReference>
<keyword evidence="6" id="KW-1185">Reference proteome</keyword>
<organism evidence="5 6">
    <name type="scientific">Thioclava dalianensis</name>
    <dbReference type="NCBI Taxonomy" id="1185766"/>
    <lineage>
        <taxon>Bacteria</taxon>
        <taxon>Pseudomonadati</taxon>
        <taxon>Pseudomonadota</taxon>
        <taxon>Alphaproteobacteria</taxon>
        <taxon>Rhodobacterales</taxon>
        <taxon>Paracoccaceae</taxon>
        <taxon>Thioclava</taxon>
    </lineage>
</organism>
<evidence type="ECO:0000313" key="6">
    <source>
        <dbReference type="Proteomes" id="UP000027725"/>
    </source>
</evidence>
<dbReference type="Pfam" id="PF07729">
    <property type="entry name" value="FCD"/>
    <property type="match status" value="1"/>
</dbReference>
<gene>
    <name evidence="5" type="ORF">DL1_15780</name>
</gene>
<dbReference type="RefSeq" id="WP_038063794.1">
    <property type="nucleotide sequence ID" value="NZ_FOVB01000002.1"/>
</dbReference>
<comment type="caution">
    <text evidence="5">The sequence shown here is derived from an EMBL/GenBank/DDBJ whole genome shotgun (WGS) entry which is preliminary data.</text>
</comment>
<evidence type="ECO:0000256" key="2">
    <source>
        <dbReference type="ARBA" id="ARBA00023125"/>
    </source>
</evidence>
<keyword evidence="3" id="KW-0804">Transcription</keyword>
<dbReference type="eggNOG" id="COG2186">
    <property type="taxonomic scope" value="Bacteria"/>
</dbReference>
<dbReference type="Proteomes" id="UP000027725">
    <property type="component" value="Unassembled WGS sequence"/>
</dbReference>
<evidence type="ECO:0000256" key="3">
    <source>
        <dbReference type="ARBA" id="ARBA00023163"/>
    </source>
</evidence>
<dbReference type="InterPro" id="IPR008920">
    <property type="entry name" value="TF_FadR/GntR_C"/>
</dbReference>
<name>A0A074U798_9RHOB</name>
<dbReference type="EMBL" id="JHEH01000005">
    <property type="protein sequence ID" value="KEP70567.1"/>
    <property type="molecule type" value="Genomic_DNA"/>
</dbReference>
<dbReference type="PANTHER" id="PTHR43537:SF44">
    <property type="entry name" value="GNTR FAMILY REGULATORY PROTEIN"/>
    <property type="match status" value="1"/>
</dbReference>
<dbReference type="PROSITE" id="PS50949">
    <property type="entry name" value="HTH_GNTR"/>
    <property type="match status" value="1"/>
</dbReference>
<evidence type="ECO:0000256" key="1">
    <source>
        <dbReference type="ARBA" id="ARBA00023015"/>
    </source>
</evidence>
<keyword evidence="1" id="KW-0805">Transcription regulation</keyword>